<protein>
    <submittedName>
        <fullName evidence="3">Acetyl esterase/lipase</fullName>
    </submittedName>
</protein>
<evidence type="ECO:0000259" key="2">
    <source>
        <dbReference type="Pfam" id="PF07859"/>
    </source>
</evidence>
<accession>A0ABY1JJA0</accession>
<keyword evidence="4" id="KW-1185">Reference proteome</keyword>
<dbReference type="RefSeq" id="WP_082867637.1">
    <property type="nucleotide sequence ID" value="NZ_FTNK01000001.1"/>
</dbReference>
<dbReference type="PANTHER" id="PTHR48081">
    <property type="entry name" value="AB HYDROLASE SUPERFAMILY PROTEIN C4A8.06C"/>
    <property type="match status" value="1"/>
</dbReference>
<evidence type="ECO:0000313" key="4">
    <source>
        <dbReference type="Proteomes" id="UP000186666"/>
    </source>
</evidence>
<dbReference type="SUPFAM" id="SSF53474">
    <property type="entry name" value="alpha/beta-Hydrolases"/>
    <property type="match status" value="1"/>
</dbReference>
<sequence>MVEKVAVGHLKGEWVSTEDNKPETAKEVILYFHGGGFIAGSCETYRDLAARISKSSGVKVLTLEYRLAPEYPFPAANEDCLSAYHWLLANGYAPHNIILGGDSVGGSLALMTLLSLREANEVLPAGAFLITPHTDLVHLDGESYHSRAELDPTGSRQINLRILNDYLGNVSQEAPLLLSPLRMDLRGLPPLLIQVGDHEVLLSDATRFADLAKAAGVEVSLEVWEKMWSVFHFLAYMLPEAQHAITNISHFVITRLKKA</sequence>
<dbReference type="PANTHER" id="PTHR48081:SF8">
    <property type="entry name" value="ALPHA_BETA HYDROLASE FOLD-3 DOMAIN-CONTAINING PROTEIN-RELATED"/>
    <property type="match status" value="1"/>
</dbReference>
<keyword evidence="1" id="KW-0378">Hydrolase</keyword>
<gene>
    <name evidence="3" type="ORF">SAMN05421578_10147</name>
</gene>
<dbReference type="InterPro" id="IPR013094">
    <property type="entry name" value="AB_hydrolase_3"/>
</dbReference>
<dbReference type="Proteomes" id="UP000186666">
    <property type="component" value="Unassembled WGS sequence"/>
</dbReference>
<organism evidence="3 4">
    <name type="scientific">Paenibacillus macquariensis</name>
    <dbReference type="NCBI Taxonomy" id="948756"/>
    <lineage>
        <taxon>Bacteria</taxon>
        <taxon>Bacillati</taxon>
        <taxon>Bacillota</taxon>
        <taxon>Bacilli</taxon>
        <taxon>Bacillales</taxon>
        <taxon>Paenibacillaceae</taxon>
        <taxon>Paenibacillus</taxon>
    </lineage>
</organism>
<dbReference type="Gene3D" id="3.40.50.1820">
    <property type="entry name" value="alpha/beta hydrolase"/>
    <property type="match status" value="1"/>
</dbReference>
<evidence type="ECO:0000256" key="1">
    <source>
        <dbReference type="ARBA" id="ARBA00022801"/>
    </source>
</evidence>
<proteinExistence type="predicted"/>
<dbReference type="InterPro" id="IPR050300">
    <property type="entry name" value="GDXG_lipolytic_enzyme"/>
</dbReference>
<name>A0ABY1JJA0_9BACL</name>
<dbReference type="EMBL" id="FTNK01000001">
    <property type="protein sequence ID" value="SIQ28519.1"/>
    <property type="molecule type" value="Genomic_DNA"/>
</dbReference>
<dbReference type="Pfam" id="PF07859">
    <property type="entry name" value="Abhydrolase_3"/>
    <property type="match status" value="1"/>
</dbReference>
<reference evidence="3 4" key="1">
    <citation type="submission" date="2017-01" db="EMBL/GenBank/DDBJ databases">
        <authorList>
            <person name="Varghese N."/>
            <person name="Submissions S."/>
        </authorList>
    </citation>
    <scope>NUCLEOTIDE SEQUENCE [LARGE SCALE GENOMIC DNA]</scope>
    <source>
        <strain evidence="3 4">ATCC 23464</strain>
    </source>
</reference>
<evidence type="ECO:0000313" key="3">
    <source>
        <dbReference type="EMBL" id="SIQ28519.1"/>
    </source>
</evidence>
<dbReference type="InterPro" id="IPR029058">
    <property type="entry name" value="AB_hydrolase_fold"/>
</dbReference>
<feature type="domain" description="Alpha/beta hydrolase fold-3" evidence="2">
    <location>
        <begin position="29"/>
        <end position="232"/>
    </location>
</feature>
<comment type="caution">
    <text evidence="3">The sequence shown here is derived from an EMBL/GenBank/DDBJ whole genome shotgun (WGS) entry which is preliminary data.</text>
</comment>